<keyword evidence="1" id="KW-0812">Transmembrane</keyword>
<dbReference type="AlphaFoldDB" id="A0A9D2PWX8"/>
<organism evidence="3 4">
    <name type="scientific">Candidatus Enterocloster excrementigallinarum</name>
    <dbReference type="NCBI Taxonomy" id="2838558"/>
    <lineage>
        <taxon>Bacteria</taxon>
        <taxon>Bacillati</taxon>
        <taxon>Bacillota</taxon>
        <taxon>Clostridia</taxon>
        <taxon>Lachnospirales</taxon>
        <taxon>Lachnospiraceae</taxon>
        <taxon>Enterocloster</taxon>
    </lineage>
</organism>
<reference evidence="3" key="1">
    <citation type="journal article" date="2021" name="PeerJ">
        <title>Extensive microbial diversity within the chicken gut microbiome revealed by metagenomics and culture.</title>
        <authorList>
            <person name="Gilroy R."/>
            <person name="Ravi A."/>
            <person name="Getino M."/>
            <person name="Pursley I."/>
            <person name="Horton D.L."/>
            <person name="Alikhan N.F."/>
            <person name="Baker D."/>
            <person name="Gharbi K."/>
            <person name="Hall N."/>
            <person name="Watson M."/>
            <person name="Adriaenssens E.M."/>
            <person name="Foster-Nyarko E."/>
            <person name="Jarju S."/>
            <person name="Secka A."/>
            <person name="Antonio M."/>
            <person name="Oren A."/>
            <person name="Chaudhuri R.R."/>
            <person name="La Ragione R."/>
            <person name="Hildebrand F."/>
            <person name="Pallen M.J."/>
        </authorList>
    </citation>
    <scope>NUCLEOTIDE SEQUENCE</scope>
    <source>
        <strain evidence="3">CHK198-12963</strain>
    </source>
</reference>
<keyword evidence="3" id="KW-0378">Hydrolase</keyword>
<evidence type="ECO:0000313" key="3">
    <source>
        <dbReference type="EMBL" id="HJC67763.1"/>
    </source>
</evidence>
<dbReference type="GO" id="GO:0080120">
    <property type="term" value="P:CAAX-box protein maturation"/>
    <property type="evidence" value="ECO:0007669"/>
    <property type="project" value="UniProtKB-ARBA"/>
</dbReference>
<dbReference type="InterPro" id="IPR052710">
    <property type="entry name" value="CAAX_protease"/>
</dbReference>
<reference evidence="3" key="2">
    <citation type="submission" date="2021-04" db="EMBL/GenBank/DDBJ databases">
        <authorList>
            <person name="Gilroy R."/>
        </authorList>
    </citation>
    <scope>NUCLEOTIDE SEQUENCE</scope>
    <source>
        <strain evidence="3">CHK198-12963</strain>
    </source>
</reference>
<keyword evidence="1" id="KW-1133">Transmembrane helix</keyword>
<feature type="transmembrane region" description="Helical" evidence="1">
    <location>
        <begin position="217"/>
        <end position="238"/>
    </location>
</feature>
<dbReference type="Pfam" id="PF02517">
    <property type="entry name" value="Rce1-like"/>
    <property type="match status" value="1"/>
</dbReference>
<name>A0A9D2PWX8_9FIRM</name>
<comment type="caution">
    <text evidence="3">The sequence shown here is derived from an EMBL/GenBank/DDBJ whole genome shotgun (WGS) entry which is preliminary data.</text>
</comment>
<keyword evidence="3" id="KW-0482">Metalloprotease</keyword>
<evidence type="ECO:0000259" key="2">
    <source>
        <dbReference type="Pfam" id="PF02517"/>
    </source>
</evidence>
<sequence length="253" mass="27946">MIILKILLSLLLYLGIPTLLVLIVPGLGAVTATGLGELIALPFLLFLYEKEQRRRQHFTYAPRFLKDKAPLLVIALGAASCIGLNGLLTLSRLDLLFPAFSQEVAAELYAPPLPLQLLFLVFIIPPVEELVFRGTIFALIRERFSWMTAAAVSSLLFALFHGNVVQGIYALCLGFLCAWLYEKIHGLYASLVLHMSANLVSVIISALTGSLEFLNSLPAQLILTLLALGGAIWCIGRLKRLTEPRAYRIFHLF</sequence>
<evidence type="ECO:0000256" key="1">
    <source>
        <dbReference type="SAM" id="Phobius"/>
    </source>
</evidence>
<dbReference type="Proteomes" id="UP000823863">
    <property type="component" value="Unassembled WGS sequence"/>
</dbReference>
<feature type="domain" description="CAAX prenyl protease 2/Lysostaphin resistance protein A-like" evidence="2">
    <location>
        <begin position="113"/>
        <end position="200"/>
    </location>
</feature>
<dbReference type="EMBL" id="DWWB01000083">
    <property type="protein sequence ID" value="HJC67763.1"/>
    <property type="molecule type" value="Genomic_DNA"/>
</dbReference>
<accession>A0A9D2PWX8</accession>
<protein>
    <submittedName>
        <fullName evidence="3">CPBP family intramembrane metalloprotease</fullName>
    </submittedName>
</protein>
<dbReference type="GO" id="GO:0004175">
    <property type="term" value="F:endopeptidase activity"/>
    <property type="evidence" value="ECO:0007669"/>
    <property type="project" value="UniProtKB-ARBA"/>
</dbReference>
<keyword evidence="3" id="KW-0645">Protease</keyword>
<dbReference type="PANTHER" id="PTHR36435:SF1">
    <property type="entry name" value="CAAX AMINO TERMINAL PROTEASE FAMILY PROTEIN"/>
    <property type="match status" value="1"/>
</dbReference>
<dbReference type="PANTHER" id="PTHR36435">
    <property type="entry name" value="SLR1288 PROTEIN"/>
    <property type="match status" value="1"/>
</dbReference>
<gene>
    <name evidence="3" type="ORF">H9931_13810</name>
</gene>
<feature type="transmembrane region" description="Helical" evidence="1">
    <location>
        <begin position="69"/>
        <end position="93"/>
    </location>
</feature>
<feature type="transmembrane region" description="Helical" evidence="1">
    <location>
        <begin position="30"/>
        <end position="48"/>
    </location>
</feature>
<dbReference type="GO" id="GO:0008237">
    <property type="term" value="F:metallopeptidase activity"/>
    <property type="evidence" value="ECO:0007669"/>
    <property type="project" value="UniProtKB-KW"/>
</dbReference>
<keyword evidence="1" id="KW-0472">Membrane</keyword>
<proteinExistence type="predicted"/>
<evidence type="ECO:0000313" key="4">
    <source>
        <dbReference type="Proteomes" id="UP000823863"/>
    </source>
</evidence>
<dbReference type="InterPro" id="IPR003675">
    <property type="entry name" value="Rce1/LyrA-like_dom"/>
</dbReference>
<feature type="transmembrane region" description="Helical" evidence="1">
    <location>
        <begin position="7"/>
        <end position="24"/>
    </location>
</feature>
<feature type="transmembrane region" description="Helical" evidence="1">
    <location>
        <begin position="191"/>
        <end position="211"/>
    </location>
</feature>